<feature type="transmembrane region" description="Helical" evidence="8">
    <location>
        <begin position="6"/>
        <end position="25"/>
    </location>
</feature>
<name>A0A0A7I699_9BIFI</name>
<feature type="transmembrane region" description="Helical" evidence="8">
    <location>
        <begin position="67"/>
        <end position="85"/>
    </location>
</feature>
<feature type="transmembrane region" description="Helical" evidence="8">
    <location>
        <begin position="37"/>
        <end position="55"/>
    </location>
</feature>
<dbReference type="HOGENOM" id="CLU_056175_2_2_11"/>
<dbReference type="GO" id="GO:0055085">
    <property type="term" value="P:transmembrane transport"/>
    <property type="evidence" value="ECO:0007669"/>
    <property type="project" value="InterPro"/>
</dbReference>
<keyword evidence="3" id="KW-0813">Transport</keyword>
<dbReference type="GO" id="GO:0005886">
    <property type="term" value="C:plasma membrane"/>
    <property type="evidence" value="ECO:0007669"/>
    <property type="project" value="UniProtKB-SubCell"/>
</dbReference>
<dbReference type="InterPro" id="IPR038770">
    <property type="entry name" value="Na+/solute_symporter_sf"/>
</dbReference>
<feature type="transmembrane region" description="Helical" evidence="8">
    <location>
        <begin position="97"/>
        <end position="120"/>
    </location>
</feature>
<feature type="transmembrane region" description="Helical" evidence="8">
    <location>
        <begin position="230"/>
        <end position="255"/>
    </location>
</feature>
<accession>A0A0A7I699</accession>
<comment type="subcellular location">
    <subcellularLocation>
        <location evidence="1">Cell membrane</location>
        <topology evidence="1">Multi-pass membrane protein</topology>
    </subcellularLocation>
</comment>
<feature type="transmembrane region" description="Helical" evidence="8">
    <location>
        <begin position="261"/>
        <end position="282"/>
    </location>
</feature>
<evidence type="ECO:0000256" key="7">
    <source>
        <dbReference type="ARBA" id="ARBA00023136"/>
    </source>
</evidence>
<evidence type="ECO:0000256" key="3">
    <source>
        <dbReference type="ARBA" id="ARBA00022448"/>
    </source>
</evidence>
<dbReference type="PANTHER" id="PTHR36838:SF1">
    <property type="entry name" value="SLR1864 PROTEIN"/>
    <property type="match status" value="1"/>
</dbReference>
<dbReference type="Proteomes" id="UP000030636">
    <property type="component" value="Chromosome"/>
</dbReference>
<organism evidence="9 10">
    <name type="scientific">Bifidobacterium pseudolongum PV8-2</name>
    <dbReference type="NCBI Taxonomy" id="1447715"/>
    <lineage>
        <taxon>Bacteria</taxon>
        <taxon>Bacillati</taxon>
        <taxon>Actinomycetota</taxon>
        <taxon>Actinomycetes</taxon>
        <taxon>Bifidobacteriales</taxon>
        <taxon>Bifidobacteriaceae</taxon>
        <taxon>Bifidobacterium</taxon>
    </lineage>
</organism>
<dbReference type="PANTHER" id="PTHR36838">
    <property type="entry name" value="AUXIN EFFLUX CARRIER FAMILY PROTEIN"/>
    <property type="match status" value="1"/>
</dbReference>
<feature type="transmembrane region" description="Helical" evidence="8">
    <location>
        <begin position="126"/>
        <end position="146"/>
    </location>
</feature>
<evidence type="ECO:0000256" key="8">
    <source>
        <dbReference type="SAM" id="Phobius"/>
    </source>
</evidence>
<keyword evidence="10" id="KW-1185">Reference proteome</keyword>
<sequence length="314" mass="32846">MAGLLDAMQGFAVIGIVIAVGYVAARMRVGGSQAQMVLNRMSFFVATPCLIFSILSRERLTTLLHPSIVVAFVAALTVGALFLLCNRLWFHLRAPDAAIGALGALYLNSNNIGLPVATYILGNPALVVPIVMMQWLIFMPAGLAALDATTRGTVSVRAMVLQPLRQPILIGSVLGVIVSAINARVGFDVVPAFVRDPIGMIGDAAVPMILMAFGMSLRGARPLGSRSGRAAALTVVALKNLVMPAVAFAMAYWAMGFRGPVLYACVVLAALPTGQNVYNYAASYNAGVAFSRDCILVSTIVSPLVIAGIALALG</sequence>
<dbReference type="InterPro" id="IPR004776">
    <property type="entry name" value="Mem_transp_PIN-like"/>
</dbReference>
<dbReference type="EMBL" id="CP007457">
    <property type="protein sequence ID" value="AIZ15787.1"/>
    <property type="molecule type" value="Genomic_DNA"/>
</dbReference>
<keyword evidence="4" id="KW-1003">Cell membrane</keyword>
<dbReference type="AlphaFoldDB" id="A0A0A7I699"/>
<dbReference type="STRING" id="1447715.AH67_01560"/>
<evidence type="ECO:0000256" key="2">
    <source>
        <dbReference type="ARBA" id="ARBA00010145"/>
    </source>
</evidence>
<reference evidence="9 10" key="1">
    <citation type="journal article" date="2015" name="Genome Announc.">
        <title>Bifidobacterium pseudolongum Strain PV8-2, Isolated from a Stool Sample of an Anemic Kenyan Infant.</title>
        <authorList>
            <person name="Vazquez-Gutierrez P."/>
            <person name="Lacroix C."/>
            <person name="Chassard C."/>
            <person name="Klumpp J."/>
            <person name="Stevens M.J."/>
            <person name="Jans C."/>
        </authorList>
    </citation>
    <scope>NUCLEOTIDE SEQUENCE [LARGE SCALE GENOMIC DNA]</scope>
    <source>
        <strain evidence="9 10">PV8-2</strain>
    </source>
</reference>
<gene>
    <name evidence="9" type="ORF">AH67_01560</name>
</gene>
<evidence type="ECO:0000313" key="9">
    <source>
        <dbReference type="EMBL" id="AIZ15787.1"/>
    </source>
</evidence>
<evidence type="ECO:0000256" key="4">
    <source>
        <dbReference type="ARBA" id="ARBA00022475"/>
    </source>
</evidence>
<dbReference type="Gene3D" id="1.20.1530.20">
    <property type="match status" value="1"/>
</dbReference>
<keyword evidence="6 8" id="KW-1133">Transmembrane helix</keyword>
<dbReference type="KEGG" id="bpsp:AH67_01560"/>
<protein>
    <submittedName>
        <fullName evidence="9">Membrane protein</fullName>
    </submittedName>
</protein>
<dbReference type="Pfam" id="PF03547">
    <property type="entry name" value="Mem_trans"/>
    <property type="match status" value="1"/>
</dbReference>
<evidence type="ECO:0000256" key="5">
    <source>
        <dbReference type="ARBA" id="ARBA00022692"/>
    </source>
</evidence>
<dbReference type="RefSeq" id="WP_039171098.1">
    <property type="nucleotide sequence ID" value="NZ_CP007457.1"/>
</dbReference>
<dbReference type="OrthoDB" id="5405318at2"/>
<comment type="similarity">
    <text evidence="2">Belongs to the auxin efflux carrier (TC 2.A.69) family.</text>
</comment>
<evidence type="ECO:0000313" key="10">
    <source>
        <dbReference type="Proteomes" id="UP000030636"/>
    </source>
</evidence>
<keyword evidence="5 8" id="KW-0812">Transmembrane</keyword>
<feature type="transmembrane region" description="Helical" evidence="8">
    <location>
        <begin position="167"/>
        <end position="186"/>
    </location>
</feature>
<proteinExistence type="inferred from homology"/>
<feature type="transmembrane region" description="Helical" evidence="8">
    <location>
        <begin position="198"/>
        <end position="218"/>
    </location>
</feature>
<keyword evidence="7 8" id="KW-0472">Membrane</keyword>
<feature type="transmembrane region" description="Helical" evidence="8">
    <location>
        <begin position="294"/>
        <end position="313"/>
    </location>
</feature>
<evidence type="ECO:0000256" key="1">
    <source>
        <dbReference type="ARBA" id="ARBA00004651"/>
    </source>
</evidence>
<evidence type="ECO:0000256" key="6">
    <source>
        <dbReference type="ARBA" id="ARBA00022989"/>
    </source>
</evidence>